<feature type="compositionally biased region" description="Pro residues" evidence="1">
    <location>
        <begin position="399"/>
        <end position="419"/>
    </location>
</feature>
<evidence type="ECO:0000259" key="2">
    <source>
        <dbReference type="Pfam" id="PF13406"/>
    </source>
</evidence>
<feature type="compositionally biased region" description="Low complexity" evidence="1">
    <location>
        <begin position="389"/>
        <end position="398"/>
    </location>
</feature>
<dbReference type="Gene3D" id="1.10.530.10">
    <property type="match status" value="1"/>
</dbReference>
<dbReference type="GO" id="GO:0008933">
    <property type="term" value="F:peptidoglycan lytic transglycosylase activity"/>
    <property type="evidence" value="ECO:0007669"/>
    <property type="project" value="TreeGrafter"/>
</dbReference>
<sequence>MARASRKPKDGPSEPVRQRRQLVAGVLTWTALMVPAVFATNAAAGWMDGMRHGEKPNEGARFAGQAFPDDPDTLGVDGTKPEAQQIGEDVLRDAGDPTKLVGQVGPLVILPNGPTGIPGSALQAYLRAAEKLAAMQPSCHLDWPLLASIGRIESNHARGGRVDAAGNTASPIVGPALNGAGFASISDSDGGVFDGDTVWDRAVGPMQFIPTTWRGYASDGNGDGVSNPHNIYDATVASGRYLCAGGGDLRDPGQRAQAVFRYNHSDSYVRTVLIWADAYARGVTPLPSDTVAPVGNPNPDILAARQPQPPVFPPAPGAPLPPGPGGPGQGPPPGPGPGPGPQPPTSTPTTPPSSTPTTPPSSTPTTPPTTTPCPTPTPTSPSVPPGSTTPPSSTTPLPGTKPAPTTPPPGSTTPPPSCG</sequence>
<feature type="domain" description="Transglycosylase SLT" evidence="2">
    <location>
        <begin position="199"/>
        <end position="244"/>
    </location>
</feature>
<dbReference type="InterPro" id="IPR023346">
    <property type="entry name" value="Lysozyme-like_dom_sf"/>
</dbReference>
<dbReference type="CDD" id="cd13399">
    <property type="entry name" value="Slt35-like"/>
    <property type="match status" value="1"/>
</dbReference>
<dbReference type="PRINTS" id="PR01217">
    <property type="entry name" value="PRICHEXTENSN"/>
</dbReference>
<dbReference type="Proteomes" id="UP000294257">
    <property type="component" value="Unassembled WGS sequence"/>
</dbReference>
<dbReference type="InterPro" id="IPR043426">
    <property type="entry name" value="MltB-like"/>
</dbReference>
<protein>
    <submittedName>
        <fullName evidence="3">Membrane-bound lytic murein transglycosylase B</fullName>
    </submittedName>
</protein>
<dbReference type="InterPro" id="IPR031304">
    <property type="entry name" value="SLT_2"/>
</dbReference>
<feature type="region of interest" description="Disordered" evidence="1">
    <location>
        <begin position="286"/>
        <end position="419"/>
    </location>
</feature>
<feature type="compositionally biased region" description="Pro residues" evidence="1">
    <location>
        <begin position="307"/>
        <end position="388"/>
    </location>
</feature>
<reference evidence="3 4" key="1">
    <citation type="submission" date="2019-02" db="EMBL/GenBank/DDBJ databases">
        <title>Genomic Encyclopedia of Type Strains, Phase IV (KMG-IV): sequencing the most valuable type-strain genomes for metagenomic binning, comparative biology and taxonomic classification.</title>
        <authorList>
            <person name="Goeker M."/>
        </authorList>
    </citation>
    <scope>NUCLEOTIDE SEQUENCE [LARGE SCALE GENOMIC DNA]</scope>
    <source>
        <strain evidence="3 4">DSM 101727</strain>
    </source>
</reference>
<name>A0A4Q7KKP7_9PSEU</name>
<keyword evidence="4" id="KW-1185">Reference proteome</keyword>
<comment type="caution">
    <text evidence="3">The sequence shown here is derived from an EMBL/GenBank/DDBJ whole genome shotgun (WGS) entry which is preliminary data.</text>
</comment>
<dbReference type="PANTHER" id="PTHR30163:SF8">
    <property type="entry name" value="LYTIC MUREIN TRANSGLYCOSYLASE"/>
    <property type="match status" value="1"/>
</dbReference>
<dbReference type="SUPFAM" id="SSF53955">
    <property type="entry name" value="Lysozyme-like"/>
    <property type="match status" value="1"/>
</dbReference>
<accession>A0A4Q7KKP7</accession>
<dbReference type="Pfam" id="PF13406">
    <property type="entry name" value="SLT_2"/>
    <property type="match status" value="1"/>
</dbReference>
<dbReference type="PANTHER" id="PTHR30163">
    <property type="entry name" value="MEMBRANE-BOUND LYTIC MUREIN TRANSGLYCOSYLASE B"/>
    <property type="match status" value="1"/>
</dbReference>
<dbReference type="RefSeq" id="WP_242613511.1">
    <property type="nucleotide sequence ID" value="NZ_SGWQ01000006.1"/>
</dbReference>
<dbReference type="EMBL" id="SGWQ01000006">
    <property type="protein sequence ID" value="RZS37055.1"/>
    <property type="molecule type" value="Genomic_DNA"/>
</dbReference>
<organism evidence="3 4">
    <name type="scientific">Herbihabitans rhizosphaerae</name>
    <dbReference type="NCBI Taxonomy" id="1872711"/>
    <lineage>
        <taxon>Bacteria</taxon>
        <taxon>Bacillati</taxon>
        <taxon>Actinomycetota</taxon>
        <taxon>Actinomycetes</taxon>
        <taxon>Pseudonocardiales</taxon>
        <taxon>Pseudonocardiaceae</taxon>
        <taxon>Herbihabitans</taxon>
    </lineage>
</organism>
<dbReference type="AlphaFoldDB" id="A0A4Q7KKP7"/>
<evidence type="ECO:0000313" key="4">
    <source>
        <dbReference type="Proteomes" id="UP000294257"/>
    </source>
</evidence>
<evidence type="ECO:0000256" key="1">
    <source>
        <dbReference type="SAM" id="MobiDB-lite"/>
    </source>
</evidence>
<gene>
    <name evidence="3" type="ORF">EV193_106291</name>
</gene>
<evidence type="ECO:0000313" key="3">
    <source>
        <dbReference type="EMBL" id="RZS37055.1"/>
    </source>
</evidence>
<dbReference type="GO" id="GO:0009253">
    <property type="term" value="P:peptidoglycan catabolic process"/>
    <property type="evidence" value="ECO:0007669"/>
    <property type="project" value="TreeGrafter"/>
</dbReference>
<proteinExistence type="predicted"/>